<dbReference type="RefSeq" id="WP_253209358.1">
    <property type="nucleotide sequence ID" value="NZ_JAHLEM010000431.1"/>
</dbReference>
<dbReference type="InterPro" id="IPR029061">
    <property type="entry name" value="THDP-binding"/>
</dbReference>
<feature type="non-terminal residue" evidence="3">
    <location>
        <position position="1"/>
    </location>
</feature>
<name>A0ABS6CNA8_9ACTN</name>
<evidence type="ECO:0000259" key="2">
    <source>
        <dbReference type="Pfam" id="PF02775"/>
    </source>
</evidence>
<feature type="domain" description="Thiamine pyrophosphate enzyme TPP-binding" evidence="2">
    <location>
        <begin position="40"/>
        <end position="128"/>
    </location>
</feature>
<comment type="caution">
    <text evidence="3">The sequence shown here is derived from an EMBL/GenBank/DDBJ whole genome shotgun (WGS) entry which is preliminary data.</text>
</comment>
<dbReference type="SUPFAM" id="SSF52518">
    <property type="entry name" value="Thiamin diphosphate-binding fold (THDP-binding)"/>
    <property type="match status" value="1"/>
</dbReference>
<reference evidence="3 4" key="1">
    <citation type="submission" date="2021-06" db="EMBL/GenBank/DDBJ databases">
        <authorList>
            <person name="Pan X."/>
        </authorList>
    </citation>
    <scope>NUCLEOTIDE SEQUENCE [LARGE SCALE GENOMIC DNA]</scope>
    <source>
        <strain evidence="3 4">4503</strain>
    </source>
</reference>
<accession>A0ABS6CNA8</accession>
<keyword evidence="1" id="KW-0560">Oxidoreductase</keyword>
<feature type="non-terminal residue" evidence="3">
    <location>
        <position position="277"/>
    </location>
</feature>
<dbReference type="InterPro" id="IPR011766">
    <property type="entry name" value="TPP_enzyme_TPP-bd"/>
</dbReference>
<sequence length="277" mass="29476">SRRRGERIWLPLLTRTPYFCSGCPHNSSTKVPEGSLVGAGIGCHTMAVFMEPGQVGNVVGLTQMGGEGAQWIGMAPFVGDQHFVQNIGDGTFTHSGSLAVRAAVAAGVNITFKLLYNSAVAMTGGQDAVGGLPVDRLAALLLLEGVAKVVITSDAPGRLRRARLPKGVEVRHRDRLLVTQEELAAIPGVTVLIHDQECAAEKRRKRRRGTAATPDTKVVINERVCEGCGDCGTKSNCLSVHPVTTEFGRKTEIHQSSCNLDYSCLDGDCPSFLTVAP</sequence>
<dbReference type="PANTHER" id="PTHR48084">
    <property type="entry name" value="2-OXOGLUTARATE OXIDOREDUCTASE SUBUNIT KORB-RELATED"/>
    <property type="match status" value="1"/>
</dbReference>
<dbReference type="Proteomes" id="UP000720508">
    <property type="component" value="Unassembled WGS sequence"/>
</dbReference>
<protein>
    <submittedName>
        <fullName evidence="3">2-oxoacid ferredoxin oxidoreductase</fullName>
    </submittedName>
</protein>
<evidence type="ECO:0000313" key="4">
    <source>
        <dbReference type="Proteomes" id="UP000720508"/>
    </source>
</evidence>
<dbReference type="EMBL" id="JAHLEM010000431">
    <property type="protein sequence ID" value="MBU3868449.1"/>
    <property type="molecule type" value="Genomic_DNA"/>
</dbReference>
<dbReference type="InterPro" id="IPR051457">
    <property type="entry name" value="2-oxoacid:Fd_oxidoreductase"/>
</dbReference>
<evidence type="ECO:0000313" key="3">
    <source>
        <dbReference type="EMBL" id="MBU3868449.1"/>
    </source>
</evidence>
<keyword evidence="4" id="KW-1185">Reference proteome</keyword>
<organism evidence="3 4">
    <name type="scientific">Streptomyces niphimycinicus</name>
    <dbReference type="NCBI Taxonomy" id="2842201"/>
    <lineage>
        <taxon>Bacteria</taxon>
        <taxon>Bacillati</taxon>
        <taxon>Actinomycetota</taxon>
        <taxon>Actinomycetes</taxon>
        <taxon>Kitasatosporales</taxon>
        <taxon>Streptomycetaceae</taxon>
        <taxon>Streptomyces</taxon>
    </lineage>
</organism>
<gene>
    <name evidence="3" type="ORF">KN815_31695</name>
</gene>
<evidence type="ECO:0000256" key="1">
    <source>
        <dbReference type="ARBA" id="ARBA00023002"/>
    </source>
</evidence>
<proteinExistence type="predicted"/>
<dbReference type="PANTHER" id="PTHR48084:SF3">
    <property type="entry name" value="SUBUNIT OF PYRUVATE:FLAVODOXIN OXIDOREDUCTASE"/>
    <property type="match status" value="1"/>
</dbReference>
<dbReference type="Pfam" id="PF02775">
    <property type="entry name" value="TPP_enzyme_C"/>
    <property type="match status" value="1"/>
</dbReference>